<dbReference type="Gene3D" id="1.10.357.10">
    <property type="entry name" value="Tetracycline Repressor, domain 2"/>
    <property type="match status" value="1"/>
</dbReference>
<feature type="DNA-binding region" description="H-T-H motif" evidence="2">
    <location>
        <begin position="23"/>
        <end position="42"/>
    </location>
</feature>
<dbReference type="EMBL" id="LGUG01000004">
    <property type="protein sequence ID" value="KON96356.1"/>
    <property type="molecule type" value="Genomic_DNA"/>
</dbReference>
<reference evidence="5 7" key="2">
    <citation type="submission" date="2016-10" db="EMBL/GenBank/DDBJ databases">
        <authorList>
            <person name="de Groot N.N."/>
        </authorList>
    </citation>
    <scope>NUCLEOTIDE SEQUENCE [LARGE SCALE GENOMIC DNA]</scope>
    <source>
        <strain evidence="5 7">DSM 2895</strain>
    </source>
</reference>
<dbReference type="RefSeq" id="WP_043064040.1">
    <property type="nucleotide sequence ID" value="NZ_BJOA01000010.1"/>
</dbReference>
<dbReference type="PANTHER" id="PTHR43479">
    <property type="entry name" value="ACREF/ENVCD OPERON REPRESSOR-RELATED"/>
    <property type="match status" value="1"/>
</dbReference>
<evidence type="ECO:0000313" key="6">
    <source>
        <dbReference type="Proteomes" id="UP000037269"/>
    </source>
</evidence>
<dbReference type="SUPFAM" id="SSF46689">
    <property type="entry name" value="Homeodomain-like"/>
    <property type="match status" value="1"/>
</dbReference>
<sequence>MTRDNIKAAALILFARNGYEGTYLSEIANQVGIRKPSIYNHFSSKEELFLSVFEDVMWAHVKQIETLVEKIKDASVEDKLYQIFNDTFQMYIEEEEVTAFYKRAVIYPPEHLKEFIREKIFVSEEALSCILRDIFAEGIKNNIIREEKMEVLLASYYCLIDGMFMQLSFYGEDTIKPRVKSVWQNYWRGIENVSYKSQKVH</sequence>
<dbReference type="Gene3D" id="1.10.10.60">
    <property type="entry name" value="Homeodomain-like"/>
    <property type="match status" value="1"/>
</dbReference>
<dbReference type="PRINTS" id="PR00455">
    <property type="entry name" value="HTHTETR"/>
</dbReference>
<dbReference type="InterPro" id="IPR050624">
    <property type="entry name" value="HTH-type_Tx_Regulator"/>
</dbReference>
<evidence type="ECO:0000256" key="2">
    <source>
        <dbReference type="PROSITE-ProRule" id="PRU00335"/>
    </source>
</evidence>
<evidence type="ECO:0000313" key="7">
    <source>
        <dbReference type="Proteomes" id="UP000182836"/>
    </source>
</evidence>
<keyword evidence="6" id="KW-1185">Reference proteome</keyword>
<feature type="domain" description="HTH tetR-type" evidence="3">
    <location>
        <begin position="1"/>
        <end position="60"/>
    </location>
</feature>
<dbReference type="GO" id="GO:0003677">
    <property type="term" value="F:DNA binding"/>
    <property type="evidence" value="ECO:0007669"/>
    <property type="project" value="UniProtKB-UniRule"/>
</dbReference>
<dbReference type="InterPro" id="IPR001647">
    <property type="entry name" value="HTH_TetR"/>
</dbReference>
<evidence type="ECO:0000313" key="5">
    <source>
        <dbReference type="EMBL" id="SDI23550.1"/>
    </source>
</evidence>
<organism evidence="4 6">
    <name type="scientific">Aneurinibacillus migulanus</name>
    <name type="common">Bacillus migulanus</name>
    <dbReference type="NCBI Taxonomy" id="47500"/>
    <lineage>
        <taxon>Bacteria</taxon>
        <taxon>Bacillati</taxon>
        <taxon>Bacillota</taxon>
        <taxon>Bacilli</taxon>
        <taxon>Bacillales</taxon>
        <taxon>Paenibacillaceae</taxon>
        <taxon>Aneurinibacillus group</taxon>
        <taxon>Aneurinibacillus</taxon>
    </lineage>
</organism>
<evidence type="ECO:0000313" key="4">
    <source>
        <dbReference type="EMBL" id="KON96356.1"/>
    </source>
</evidence>
<accession>A0A0M0H3S0</accession>
<dbReference type="STRING" id="47500.AF333_13590"/>
<dbReference type="AlphaFoldDB" id="A0A0M0H3S0"/>
<gene>
    <name evidence="4" type="ORF">AF333_13590</name>
    <name evidence="5" type="ORF">SAMN04487909_102220</name>
</gene>
<reference evidence="4 6" key="1">
    <citation type="submission" date="2015-07" db="EMBL/GenBank/DDBJ databases">
        <title>Fjat-14205 dsm 2895.</title>
        <authorList>
            <person name="Liu B."/>
            <person name="Wang J."/>
            <person name="Zhu Y."/>
            <person name="Liu G."/>
            <person name="Chen Q."/>
            <person name="Chen Z."/>
            <person name="Lan J."/>
            <person name="Che J."/>
            <person name="Ge C."/>
            <person name="Shi H."/>
            <person name="Pan Z."/>
            <person name="Liu X."/>
        </authorList>
    </citation>
    <scope>NUCLEOTIDE SEQUENCE [LARGE SCALE GENOMIC DNA]</scope>
    <source>
        <strain evidence="4 6">DSM 2895</strain>
    </source>
</reference>
<dbReference type="InterPro" id="IPR009057">
    <property type="entry name" value="Homeodomain-like_sf"/>
</dbReference>
<dbReference type="Proteomes" id="UP000037269">
    <property type="component" value="Unassembled WGS sequence"/>
</dbReference>
<proteinExistence type="predicted"/>
<dbReference type="GeneID" id="42306205"/>
<dbReference type="OrthoDB" id="509229at2"/>
<dbReference type="Proteomes" id="UP000182836">
    <property type="component" value="Unassembled WGS sequence"/>
</dbReference>
<name>A0A0M0H3S0_ANEMI</name>
<dbReference type="PATRIC" id="fig|47500.9.peg.4092"/>
<dbReference type="SUPFAM" id="SSF48498">
    <property type="entry name" value="Tetracyclin repressor-like, C-terminal domain"/>
    <property type="match status" value="1"/>
</dbReference>
<dbReference type="Pfam" id="PF00440">
    <property type="entry name" value="TetR_N"/>
    <property type="match status" value="1"/>
</dbReference>
<dbReference type="PANTHER" id="PTHR43479:SF11">
    <property type="entry name" value="ACREF_ENVCD OPERON REPRESSOR-RELATED"/>
    <property type="match status" value="1"/>
</dbReference>
<dbReference type="EMBL" id="FNED01000002">
    <property type="protein sequence ID" value="SDI23550.1"/>
    <property type="molecule type" value="Genomic_DNA"/>
</dbReference>
<evidence type="ECO:0000256" key="1">
    <source>
        <dbReference type="ARBA" id="ARBA00023125"/>
    </source>
</evidence>
<dbReference type="InterPro" id="IPR036271">
    <property type="entry name" value="Tet_transcr_reg_TetR-rel_C_sf"/>
</dbReference>
<keyword evidence="1 2" id="KW-0238">DNA-binding</keyword>
<evidence type="ECO:0000259" key="3">
    <source>
        <dbReference type="PROSITE" id="PS50977"/>
    </source>
</evidence>
<protein>
    <submittedName>
        <fullName evidence="5">Transcriptional regulator, TetR family</fullName>
    </submittedName>
</protein>
<dbReference type="PROSITE" id="PS50977">
    <property type="entry name" value="HTH_TETR_2"/>
    <property type="match status" value="1"/>
</dbReference>